<evidence type="ECO:0000313" key="6">
    <source>
        <dbReference type="Proteomes" id="UP001165289"/>
    </source>
</evidence>
<keyword evidence="6" id="KW-1185">Reference proteome</keyword>
<evidence type="ECO:0000256" key="2">
    <source>
        <dbReference type="PROSITE-ProRule" id="PRU00192"/>
    </source>
</evidence>
<dbReference type="PANTHER" id="PTHR12287:SF23">
    <property type="entry name" value="AROUSER, ISOFORM A-RELATED"/>
    <property type="match status" value="1"/>
</dbReference>
<name>A0AAV7K0Z8_9METZ</name>
<dbReference type="Pfam" id="PF00018">
    <property type="entry name" value="SH3_1"/>
    <property type="match status" value="1"/>
</dbReference>
<dbReference type="AlphaFoldDB" id="A0AAV7K0Z8"/>
<dbReference type="GO" id="GO:0003779">
    <property type="term" value="F:actin binding"/>
    <property type="evidence" value="ECO:0007669"/>
    <property type="project" value="TreeGrafter"/>
</dbReference>
<feature type="compositionally biased region" description="Low complexity" evidence="3">
    <location>
        <begin position="156"/>
        <end position="166"/>
    </location>
</feature>
<dbReference type="GO" id="GO:0005886">
    <property type="term" value="C:plasma membrane"/>
    <property type="evidence" value="ECO:0007669"/>
    <property type="project" value="TreeGrafter"/>
</dbReference>
<gene>
    <name evidence="5" type="ORF">LOD99_2752</name>
</gene>
<evidence type="ECO:0000259" key="4">
    <source>
        <dbReference type="PROSITE" id="PS50002"/>
    </source>
</evidence>
<dbReference type="EMBL" id="JAKMXF010000221">
    <property type="protein sequence ID" value="KAI6654873.1"/>
    <property type="molecule type" value="Genomic_DNA"/>
</dbReference>
<reference evidence="5 6" key="1">
    <citation type="journal article" date="2023" name="BMC Biol.">
        <title>The compact genome of the sponge Oopsacas minuta (Hexactinellida) is lacking key metazoan core genes.</title>
        <authorList>
            <person name="Santini S."/>
            <person name="Schenkelaars Q."/>
            <person name="Jourda C."/>
            <person name="Duchesne M."/>
            <person name="Belahbib H."/>
            <person name="Rocher C."/>
            <person name="Selva M."/>
            <person name="Riesgo A."/>
            <person name="Vervoort M."/>
            <person name="Leys S.P."/>
            <person name="Kodjabachian L."/>
            <person name="Le Bivic A."/>
            <person name="Borchiellini C."/>
            <person name="Claverie J.M."/>
            <person name="Renard E."/>
        </authorList>
    </citation>
    <scope>NUCLEOTIDE SEQUENCE [LARGE SCALE GENOMIC DNA]</scope>
    <source>
        <strain evidence="5">SPO-2</strain>
    </source>
</reference>
<dbReference type="CDD" id="cd00174">
    <property type="entry name" value="SH3"/>
    <property type="match status" value="1"/>
</dbReference>
<dbReference type="InterPro" id="IPR039801">
    <property type="entry name" value="EPS8-like"/>
</dbReference>
<dbReference type="GO" id="GO:0007266">
    <property type="term" value="P:Rho protein signal transduction"/>
    <property type="evidence" value="ECO:0007669"/>
    <property type="project" value="TreeGrafter"/>
</dbReference>
<keyword evidence="1 2" id="KW-0728">SH3 domain</keyword>
<dbReference type="GO" id="GO:0035023">
    <property type="term" value="P:regulation of Rho protein signal transduction"/>
    <property type="evidence" value="ECO:0007669"/>
    <property type="project" value="TreeGrafter"/>
</dbReference>
<dbReference type="InterPro" id="IPR001452">
    <property type="entry name" value="SH3_domain"/>
</dbReference>
<evidence type="ECO:0000256" key="3">
    <source>
        <dbReference type="SAM" id="MobiDB-lite"/>
    </source>
</evidence>
<comment type="caution">
    <text evidence="5">The sequence shown here is derived from an EMBL/GenBank/DDBJ whole genome shotgun (WGS) entry which is preliminary data.</text>
</comment>
<dbReference type="Proteomes" id="UP001165289">
    <property type="component" value="Unassembled WGS sequence"/>
</dbReference>
<feature type="domain" description="SH3" evidence="4">
    <location>
        <begin position="216"/>
        <end position="276"/>
    </location>
</feature>
<sequence length="280" mass="31327">MSAFYLFCPGSLISKKHRSKSKDKLKLIQQTSIRVDPLYETIPAQTKYSQDNRGKHSFVPTGKLPSSLLNSSTNAAHIECSYTPPVGDHQNLAVVSGQTVHVLQQDKYWSYVIDQHNQLGYVPSEILSILDTSEQETCKNNSNSIIYVNTGTTLSTSLRSDSSRNTPPTTPESLYSKVKKSNKSSQKKPKSNLLLSTSPPQSIGTFHNAFTTFSKTPVEIRTLLHSYRSRQENDLTVRKGEQVTVLNRSDHDWVWVVRGDGEEGFIPTSYSVYTNSYSGK</sequence>
<dbReference type="InterPro" id="IPR036028">
    <property type="entry name" value="SH3-like_dom_sf"/>
</dbReference>
<evidence type="ECO:0000313" key="5">
    <source>
        <dbReference type="EMBL" id="KAI6654873.1"/>
    </source>
</evidence>
<dbReference type="Gene3D" id="2.30.30.40">
    <property type="entry name" value="SH3 Domains"/>
    <property type="match status" value="1"/>
</dbReference>
<proteinExistence type="predicted"/>
<dbReference type="SMART" id="SM00326">
    <property type="entry name" value="SH3"/>
    <property type="match status" value="2"/>
</dbReference>
<feature type="region of interest" description="Disordered" evidence="3">
    <location>
        <begin position="156"/>
        <end position="199"/>
    </location>
</feature>
<dbReference type="PANTHER" id="PTHR12287">
    <property type="entry name" value="EPIDERMAL GROWTH FACTOR RECEPTOR KINASE SUBSTRATE EPS8-RELATED PROTEIN"/>
    <property type="match status" value="1"/>
</dbReference>
<dbReference type="PROSITE" id="PS50002">
    <property type="entry name" value="SH3"/>
    <property type="match status" value="1"/>
</dbReference>
<protein>
    <submittedName>
        <fullName evidence="5">SH3 domain-containing protein 19-like</fullName>
    </submittedName>
</protein>
<organism evidence="5 6">
    <name type="scientific">Oopsacas minuta</name>
    <dbReference type="NCBI Taxonomy" id="111878"/>
    <lineage>
        <taxon>Eukaryota</taxon>
        <taxon>Metazoa</taxon>
        <taxon>Porifera</taxon>
        <taxon>Hexactinellida</taxon>
        <taxon>Hexasterophora</taxon>
        <taxon>Lyssacinosida</taxon>
        <taxon>Leucopsacidae</taxon>
        <taxon>Oopsacas</taxon>
    </lineage>
</organism>
<dbReference type="SUPFAM" id="SSF50044">
    <property type="entry name" value="SH3-domain"/>
    <property type="match status" value="2"/>
</dbReference>
<accession>A0AAV7K0Z8</accession>
<evidence type="ECO:0000256" key="1">
    <source>
        <dbReference type="ARBA" id="ARBA00022443"/>
    </source>
</evidence>
<feature type="compositionally biased region" description="Basic residues" evidence="3">
    <location>
        <begin position="177"/>
        <end position="190"/>
    </location>
</feature>